<keyword evidence="8" id="KW-0808">Transferase</keyword>
<keyword evidence="13" id="KW-0239">DNA-directed DNA polymerase</keyword>
<dbReference type="InterPro" id="IPR029398">
    <property type="entry name" value="PolB_thumb"/>
</dbReference>
<evidence type="ECO:0000256" key="16">
    <source>
        <dbReference type="ARBA" id="ARBA00035717"/>
    </source>
</evidence>
<evidence type="ECO:0000313" key="26">
    <source>
        <dbReference type="Proteomes" id="UP000509594"/>
    </source>
</evidence>
<accession>A0A7D5IBK2</accession>
<comment type="cofactor">
    <cofactor evidence="1">
        <name>Mg(2+)</name>
        <dbReference type="ChEBI" id="CHEBI:18420"/>
    </cofactor>
</comment>
<dbReference type="SUPFAM" id="SSF47802">
    <property type="entry name" value="DNA polymerase beta, N-terminal domain-like"/>
    <property type="match status" value="1"/>
</dbReference>
<dbReference type="CDD" id="cd00141">
    <property type="entry name" value="NT_POLXc"/>
    <property type="match status" value="1"/>
</dbReference>
<dbReference type="OrthoDB" id="8999at2157"/>
<proteinExistence type="predicted"/>
<dbReference type="Pfam" id="PF02811">
    <property type="entry name" value="PHP"/>
    <property type="match status" value="1"/>
</dbReference>
<dbReference type="GO" id="GO:0042578">
    <property type="term" value="F:phosphoric ester hydrolase activity"/>
    <property type="evidence" value="ECO:0007669"/>
    <property type="project" value="TreeGrafter"/>
</dbReference>
<dbReference type="GO" id="GO:0140078">
    <property type="term" value="F:class I DNA-(apurinic or apyrimidinic site) endonuclease activity"/>
    <property type="evidence" value="ECO:0007669"/>
    <property type="project" value="UniProtKB-EC"/>
</dbReference>
<dbReference type="PIRSF" id="PIRSF005047">
    <property type="entry name" value="UCP005047_YshC"/>
    <property type="match status" value="1"/>
</dbReference>
<evidence type="ECO:0000256" key="1">
    <source>
        <dbReference type="ARBA" id="ARBA00001946"/>
    </source>
</evidence>
<evidence type="ECO:0000256" key="12">
    <source>
        <dbReference type="ARBA" id="ARBA00022843"/>
    </source>
</evidence>
<keyword evidence="25" id="KW-0378">Hydrolase</keyword>
<dbReference type="PANTHER" id="PTHR36928:SF1">
    <property type="entry name" value="PHOSPHATASE YCDX-RELATED"/>
    <property type="match status" value="1"/>
</dbReference>
<evidence type="ECO:0000256" key="4">
    <source>
        <dbReference type="ARBA" id="ARBA00012720"/>
    </source>
</evidence>
<comment type="function">
    <text evidence="20">Repair polymerase that plays a key role in base-excision repair. During this process, the damaged base is excised by specific DNA glycosylases, the DNA backbone is nicked at the abasic site by an apurinic/apyrimidic (AP) endonuclease, and POLB removes 5'-deoxyribose-phosphate from the preincised AP site acting as a 5'-deoxyribose-phosphate lyase (5'-dRP lyase); through its DNA polymerase activity, it adds one nucleotide to the 3' end of the arising single-nucleotide gap. Conducts 'gap-filling' DNA synthesis in a stepwise distributive fashion rather than in a processive fashion as for other DNA polymerases. It is also able to cleave sugar-phosphate bonds 3' to an intact AP site, acting as an AP lyase.</text>
</comment>
<dbReference type="SUPFAM" id="SSF81301">
    <property type="entry name" value="Nucleotidyltransferase"/>
    <property type="match status" value="1"/>
</dbReference>
<dbReference type="Gene3D" id="3.30.210.10">
    <property type="entry name" value="DNA polymerase, thumb domain"/>
    <property type="match status" value="1"/>
</dbReference>
<evidence type="ECO:0000259" key="22">
    <source>
        <dbReference type="SMART" id="SM00278"/>
    </source>
</evidence>
<evidence type="ECO:0000256" key="10">
    <source>
        <dbReference type="ARBA" id="ARBA00022705"/>
    </source>
</evidence>
<dbReference type="EC" id="2.7.7.7" evidence="3"/>
<evidence type="ECO:0000256" key="8">
    <source>
        <dbReference type="ARBA" id="ARBA00022679"/>
    </source>
</evidence>
<dbReference type="InterPro" id="IPR047967">
    <property type="entry name" value="PolX_PHP"/>
</dbReference>
<evidence type="ECO:0000256" key="11">
    <source>
        <dbReference type="ARBA" id="ARBA00022763"/>
    </source>
</evidence>
<reference evidence="25 26" key="1">
    <citation type="submission" date="2020-06" db="EMBL/GenBank/DDBJ databases">
        <title>Methanolobus halotolerans sp. nov., isolated from a saline lake Tus in Siberia.</title>
        <authorList>
            <person name="Shen Y."/>
            <person name="Chen S.-C."/>
            <person name="Lai M.-C."/>
            <person name="Huang H.-H."/>
            <person name="Chiu H.-H."/>
            <person name="Tang S.-L."/>
            <person name="Rogozin D.Y."/>
            <person name="Degermendzhy A.G."/>
        </authorList>
    </citation>
    <scope>NUCLEOTIDE SEQUENCE [LARGE SCALE GENOMIC DNA]</scope>
    <source>
        <strain evidence="25 26">DSM 21339</strain>
    </source>
</reference>
<dbReference type="SMART" id="SM00483">
    <property type="entry name" value="POLXc"/>
    <property type="match status" value="1"/>
</dbReference>
<evidence type="ECO:0000256" key="13">
    <source>
        <dbReference type="ARBA" id="ARBA00022932"/>
    </source>
</evidence>
<dbReference type="InterPro" id="IPR022311">
    <property type="entry name" value="PolX-like"/>
</dbReference>
<dbReference type="Proteomes" id="UP000509594">
    <property type="component" value="Chromosome"/>
</dbReference>
<dbReference type="InterPro" id="IPR003141">
    <property type="entry name" value="Pol/His_phosphatase_N"/>
</dbReference>
<dbReference type="InterPro" id="IPR037160">
    <property type="entry name" value="DNA_Pol_thumb_sf"/>
</dbReference>
<organism evidence="25 26">
    <name type="scientific">Methanolobus zinderi</name>
    <dbReference type="NCBI Taxonomy" id="536044"/>
    <lineage>
        <taxon>Archaea</taxon>
        <taxon>Methanobacteriati</taxon>
        <taxon>Methanobacteriota</taxon>
        <taxon>Stenosarchaea group</taxon>
        <taxon>Methanomicrobia</taxon>
        <taxon>Methanosarcinales</taxon>
        <taxon>Methanosarcinaceae</taxon>
        <taxon>Methanolobus</taxon>
    </lineage>
</organism>
<keyword evidence="11" id="KW-0227">DNA damage</keyword>
<protein>
    <recommendedName>
        <fullName evidence="5">DNA polymerase beta</fullName>
        <ecNumber evidence="3">2.7.7.7</ecNumber>
        <ecNumber evidence="4">4.2.99.18</ecNumber>
    </recommendedName>
    <alternativeName>
        <fullName evidence="16">5'-deoxyribose-phosphate lyase</fullName>
    </alternativeName>
    <alternativeName>
        <fullName evidence="17">AP lyase</fullName>
    </alternativeName>
</protein>
<dbReference type="InterPro" id="IPR016195">
    <property type="entry name" value="Pol/histidinol_Pase-like"/>
</dbReference>
<dbReference type="InterPro" id="IPR050243">
    <property type="entry name" value="PHP_phosphatase"/>
</dbReference>
<keyword evidence="7" id="KW-0237">DNA synthesis</keyword>
<dbReference type="PANTHER" id="PTHR36928">
    <property type="entry name" value="PHOSPHATASE YCDX-RELATED"/>
    <property type="match status" value="1"/>
</dbReference>
<keyword evidence="9" id="KW-0548">Nucleotidyltransferase</keyword>
<evidence type="ECO:0000256" key="19">
    <source>
        <dbReference type="ARBA" id="ARBA00044678"/>
    </source>
</evidence>
<dbReference type="GO" id="GO:0006281">
    <property type="term" value="P:DNA repair"/>
    <property type="evidence" value="ECO:0007669"/>
    <property type="project" value="UniProtKB-KW"/>
</dbReference>
<keyword evidence="12" id="KW-0832">Ubl conjugation</keyword>
<dbReference type="InterPro" id="IPR003583">
    <property type="entry name" value="Hlx-hairpin-Hlx_DNA-bd_motif"/>
</dbReference>
<dbReference type="Pfam" id="PF14520">
    <property type="entry name" value="HHH_5"/>
    <property type="match status" value="1"/>
</dbReference>
<dbReference type="GO" id="GO:0003677">
    <property type="term" value="F:DNA binding"/>
    <property type="evidence" value="ECO:0007669"/>
    <property type="project" value="InterPro"/>
</dbReference>
<dbReference type="SUPFAM" id="SSF89550">
    <property type="entry name" value="PHP domain-like"/>
    <property type="match status" value="1"/>
</dbReference>
<dbReference type="SMART" id="SM00278">
    <property type="entry name" value="HhH1"/>
    <property type="match status" value="3"/>
</dbReference>
<comment type="subcellular location">
    <subcellularLocation>
        <location evidence="2">Cytoplasm</location>
    </subcellularLocation>
</comment>
<keyword evidence="26" id="KW-1185">Reference proteome</keyword>
<feature type="domain" description="Helix-hairpin-helix DNA-binding motif class 1" evidence="22">
    <location>
        <begin position="93"/>
        <end position="112"/>
    </location>
</feature>
<evidence type="ECO:0000256" key="6">
    <source>
        <dbReference type="ARBA" id="ARBA00022481"/>
    </source>
</evidence>
<dbReference type="AlphaFoldDB" id="A0A7D5IBK2"/>
<evidence type="ECO:0000256" key="21">
    <source>
        <dbReference type="ARBA" id="ARBA00049244"/>
    </source>
</evidence>
<dbReference type="FunFam" id="3.20.20.140:FF:000047">
    <property type="entry name" value="PHP domain-containing protein"/>
    <property type="match status" value="1"/>
</dbReference>
<evidence type="ECO:0000256" key="5">
    <source>
        <dbReference type="ARBA" id="ARBA00020020"/>
    </source>
</evidence>
<keyword evidence="6" id="KW-0488">Methylation</keyword>
<keyword evidence="25" id="KW-0540">Nuclease</keyword>
<evidence type="ECO:0000256" key="20">
    <source>
        <dbReference type="ARBA" id="ARBA00045548"/>
    </source>
</evidence>
<dbReference type="CDD" id="cd07436">
    <property type="entry name" value="PHP_PolX"/>
    <property type="match status" value="1"/>
</dbReference>
<feature type="domain" description="Helix-hairpin-helix DNA-binding motif class 1" evidence="22">
    <location>
        <begin position="128"/>
        <end position="147"/>
    </location>
</feature>
<sequence>MINREIADILNEAADILEFNGVEWKPRAYRRAARKIEDLSEDIRNIYRKSGKKGLEDIPGVGSGIANHIIEYLETGRVEKFERLKEESPGGTGELVEIRGLGPKKVKKLVEELNIKTVSDLREAVEEHEIRELEGFGEKTEENILKSIILFEKSHERMLLGKAMGLAEDVLFYMQENSELEKIDYAGSLRRMKETIGDIDMLVISSDPENVMKTFVNMEDADRVESRGLTRSTVILRGGIHVDLRVVPAESYGAAMQYFTGSKDHNIAMRDLAISKGYKLSEYGLFRKDSGKMVEGADEKSIYSRLGLQYIPPELRENRGEIAAAGKNELPELLELGDIRGDLHIHTTFSEGSDSLEEMVKAAENMGYEYIAITDHSRSQRIASGMQIDELRQQWEEIDRVAGEYDIRILKGAEVDILKDGSLDYPDDILAELDIVVGSVHSGFKSPKEEMTERIVAALEHRYMDILGHPSGRLIGKRESYEADFDTVFETAVNNGKILEINAHPERLDLNDRLILKAKEYGVKFSINTDSHSTSNLSFMKFGVGQARRGWLTKDDDINTYSYDRLRQLLEDIRKRK</sequence>
<name>A0A7D5IBK2_9EURY</name>
<keyword evidence="14" id="KW-0915">Sodium</keyword>
<dbReference type="KEGG" id="mzi:HWN40_06315"/>
<evidence type="ECO:0000256" key="18">
    <source>
        <dbReference type="ARBA" id="ARBA00044632"/>
    </source>
</evidence>
<dbReference type="GeneID" id="55821272"/>
<dbReference type="EC" id="4.2.99.18" evidence="4"/>
<dbReference type="Pfam" id="PF14791">
    <property type="entry name" value="DNA_pol_B_thumb"/>
    <property type="match status" value="1"/>
</dbReference>
<evidence type="ECO:0000313" key="25">
    <source>
        <dbReference type="EMBL" id="QLC49889.1"/>
    </source>
</evidence>
<dbReference type="GO" id="GO:0005829">
    <property type="term" value="C:cytosol"/>
    <property type="evidence" value="ECO:0007669"/>
    <property type="project" value="TreeGrafter"/>
</dbReference>
<dbReference type="InterPro" id="IPR043519">
    <property type="entry name" value="NT_sf"/>
</dbReference>
<comment type="catalytic activity">
    <reaction evidence="18">
        <text>2'-deoxyribonucleotide-(2'-deoxyribose 5'-phosphate)-2'-deoxyribonucleotide-DNA = a 3'-end 2'-deoxyribonucleotide-(2,3-dehydro-2,3-deoxyribose 5'-phosphate)-DNA + a 5'-end 5'-phospho-2'-deoxyribonucleoside-DNA + H(+)</text>
        <dbReference type="Rhea" id="RHEA:66592"/>
        <dbReference type="Rhea" id="RHEA-COMP:13180"/>
        <dbReference type="Rhea" id="RHEA-COMP:16897"/>
        <dbReference type="Rhea" id="RHEA-COMP:17067"/>
        <dbReference type="ChEBI" id="CHEBI:15378"/>
        <dbReference type="ChEBI" id="CHEBI:136412"/>
        <dbReference type="ChEBI" id="CHEBI:157695"/>
        <dbReference type="ChEBI" id="CHEBI:167181"/>
        <dbReference type="EC" id="4.2.99.18"/>
    </reaction>
</comment>
<evidence type="ECO:0000256" key="15">
    <source>
        <dbReference type="ARBA" id="ARBA00023204"/>
    </source>
</evidence>
<keyword evidence="25" id="KW-0269">Exonuclease</keyword>
<dbReference type="RefSeq" id="WP_176964945.1">
    <property type="nucleotide sequence ID" value="NZ_CP058215.1"/>
</dbReference>
<comment type="catalytic activity">
    <reaction evidence="21">
        <text>DNA(n) + a 2'-deoxyribonucleoside 5'-triphosphate = DNA(n+1) + diphosphate</text>
        <dbReference type="Rhea" id="RHEA:22508"/>
        <dbReference type="Rhea" id="RHEA-COMP:17339"/>
        <dbReference type="Rhea" id="RHEA-COMP:17340"/>
        <dbReference type="ChEBI" id="CHEBI:33019"/>
        <dbReference type="ChEBI" id="CHEBI:61560"/>
        <dbReference type="ChEBI" id="CHEBI:173112"/>
        <dbReference type="EC" id="2.7.7.7"/>
    </reaction>
</comment>
<dbReference type="InterPro" id="IPR004013">
    <property type="entry name" value="PHP_dom"/>
</dbReference>
<feature type="domain" description="Polymerase/histidinol phosphatase N-terminal" evidence="23">
    <location>
        <begin position="341"/>
        <end position="419"/>
    </location>
</feature>
<dbReference type="Gene3D" id="3.30.460.10">
    <property type="entry name" value="Beta Polymerase, domain 2"/>
    <property type="match status" value="1"/>
</dbReference>
<dbReference type="Gene3D" id="1.10.150.20">
    <property type="entry name" value="5' to 3' exonuclease, C-terminal subdomain"/>
    <property type="match status" value="1"/>
</dbReference>
<dbReference type="EMBL" id="CP058215">
    <property type="protein sequence ID" value="QLC49889.1"/>
    <property type="molecule type" value="Genomic_DNA"/>
</dbReference>
<dbReference type="GO" id="GO:0008270">
    <property type="term" value="F:zinc ion binding"/>
    <property type="evidence" value="ECO:0007669"/>
    <property type="project" value="TreeGrafter"/>
</dbReference>
<evidence type="ECO:0000256" key="3">
    <source>
        <dbReference type="ARBA" id="ARBA00012417"/>
    </source>
</evidence>
<dbReference type="SMART" id="SM00481">
    <property type="entry name" value="POLIIIAc"/>
    <property type="match status" value="1"/>
</dbReference>
<dbReference type="InterPro" id="IPR002008">
    <property type="entry name" value="DNA_pol_X_beta-like"/>
</dbReference>
<feature type="domain" description="Helix-hairpin-helix DNA-binding motif class 1" evidence="22">
    <location>
        <begin position="53"/>
        <end position="72"/>
    </location>
</feature>
<keyword evidence="10" id="KW-0235">DNA replication</keyword>
<evidence type="ECO:0000256" key="2">
    <source>
        <dbReference type="ARBA" id="ARBA00004496"/>
    </source>
</evidence>
<evidence type="ECO:0000259" key="23">
    <source>
        <dbReference type="SMART" id="SM00481"/>
    </source>
</evidence>
<evidence type="ECO:0000256" key="17">
    <source>
        <dbReference type="ARBA" id="ARBA00035726"/>
    </source>
</evidence>
<feature type="domain" description="DNA-directed DNA polymerase X" evidence="24">
    <location>
        <begin position="1"/>
        <end position="317"/>
    </location>
</feature>
<evidence type="ECO:0000256" key="7">
    <source>
        <dbReference type="ARBA" id="ARBA00022634"/>
    </source>
</evidence>
<dbReference type="InterPro" id="IPR010996">
    <property type="entry name" value="HHH_MUS81"/>
</dbReference>
<dbReference type="InterPro" id="IPR027421">
    <property type="entry name" value="DNA_pol_lamdba_lyase_dom_sf"/>
</dbReference>
<dbReference type="PRINTS" id="PR00870">
    <property type="entry name" value="DNAPOLXBETA"/>
</dbReference>
<comment type="catalytic activity">
    <reaction evidence="19">
        <text>a 5'-end 2'-deoxyribose-2'-deoxyribonucleotide-DNA = (2E,4S)-4-hydroxypenten-2-al-5-phosphate + a 5'-end 5'-phospho-2'-deoxyribonucleoside-DNA + H(+)</text>
        <dbReference type="Rhea" id="RHEA:76255"/>
        <dbReference type="Rhea" id="RHEA-COMP:13180"/>
        <dbReference type="Rhea" id="RHEA-COMP:18657"/>
        <dbReference type="ChEBI" id="CHEBI:15378"/>
        <dbReference type="ChEBI" id="CHEBI:136412"/>
        <dbReference type="ChEBI" id="CHEBI:195194"/>
        <dbReference type="ChEBI" id="CHEBI:195195"/>
    </reaction>
</comment>
<dbReference type="InterPro" id="IPR002054">
    <property type="entry name" value="DNA-dir_DNA_pol_X"/>
</dbReference>
<evidence type="ECO:0000259" key="24">
    <source>
        <dbReference type="SMART" id="SM00483"/>
    </source>
</evidence>
<dbReference type="GO" id="GO:0004527">
    <property type="term" value="F:exonuclease activity"/>
    <property type="evidence" value="ECO:0007669"/>
    <property type="project" value="UniProtKB-KW"/>
</dbReference>
<dbReference type="NCBIfam" id="NF006375">
    <property type="entry name" value="PRK08609.1"/>
    <property type="match status" value="1"/>
</dbReference>
<dbReference type="Pfam" id="PF14716">
    <property type="entry name" value="HHH_8"/>
    <property type="match status" value="1"/>
</dbReference>
<dbReference type="Gene3D" id="3.20.20.140">
    <property type="entry name" value="Metal-dependent hydrolases"/>
    <property type="match status" value="1"/>
</dbReference>
<dbReference type="GO" id="GO:0003887">
    <property type="term" value="F:DNA-directed DNA polymerase activity"/>
    <property type="evidence" value="ECO:0007669"/>
    <property type="project" value="UniProtKB-KW"/>
</dbReference>
<evidence type="ECO:0000256" key="9">
    <source>
        <dbReference type="ARBA" id="ARBA00022695"/>
    </source>
</evidence>
<gene>
    <name evidence="25" type="primary">polX</name>
    <name evidence="25" type="ORF">HWN40_06315</name>
</gene>
<keyword evidence="15" id="KW-0234">DNA repair</keyword>
<dbReference type="Gene3D" id="1.10.150.110">
    <property type="entry name" value="DNA polymerase beta, N-terminal domain-like"/>
    <property type="match status" value="1"/>
</dbReference>
<evidence type="ECO:0000256" key="14">
    <source>
        <dbReference type="ARBA" id="ARBA00023053"/>
    </source>
</evidence>